<accession>A0A1Y1I5Z5</accession>
<dbReference type="EMBL" id="DF237157">
    <property type="protein sequence ID" value="GAQ84829.1"/>
    <property type="molecule type" value="Genomic_DNA"/>
</dbReference>
<evidence type="ECO:0000313" key="3">
    <source>
        <dbReference type="Proteomes" id="UP000054558"/>
    </source>
</evidence>
<dbReference type="AlphaFoldDB" id="A0A1Y1I5Z5"/>
<dbReference type="Proteomes" id="UP000054558">
    <property type="component" value="Unassembled WGS sequence"/>
</dbReference>
<reference evidence="2 3" key="1">
    <citation type="journal article" date="2014" name="Nat. Commun.">
        <title>Klebsormidium flaccidum genome reveals primary factors for plant terrestrial adaptation.</title>
        <authorList>
            <person name="Hori K."/>
            <person name="Maruyama F."/>
            <person name="Fujisawa T."/>
            <person name="Togashi T."/>
            <person name="Yamamoto N."/>
            <person name="Seo M."/>
            <person name="Sato S."/>
            <person name="Yamada T."/>
            <person name="Mori H."/>
            <person name="Tajima N."/>
            <person name="Moriyama T."/>
            <person name="Ikeuchi M."/>
            <person name="Watanabe M."/>
            <person name="Wada H."/>
            <person name="Kobayashi K."/>
            <person name="Saito M."/>
            <person name="Masuda T."/>
            <person name="Sasaki-Sekimoto Y."/>
            <person name="Mashiguchi K."/>
            <person name="Awai K."/>
            <person name="Shimojima M."/>
            <person name="Masuda S."/>
            <person name="Iwai M."/>
            <person name="Nobusawa T."/>
            <person name="Narise T."/>
            <person name="Kondo S."/>
            <person name="Saito H."/>
            <person name="Sato R."/>
            <person name="Murakawa M."/>
            <person name="Ihara Y."/>
            <person name="Oshima-Yamada Y."/>
            <person name="Ohtaka K."/>
            <person name="Satoh M."/>
            <person name="Sonobe K."/>
            <person name="Ishii M."/>
            <person name="Ohtani R."/>
            <person name="Kanamori-Sato M."/>
            <person name="Honoki R."/>
            <person name="Miyazaki D."/>
            <person name="Mochizuki H."/>
            <person name="Umetsu J."/>
            <person name="Higashi K."/>
            <person name="Shibata D."/>
            <person name="Kamiya Y."/>
            <person name="Sato N."/>
            <person name="Nakamura Y."/>
            <person name="Tabata S."/>
            <person name="Ida S."/>
            <person name="Kurokawa K."/>
            <person name="Ohta H."/>
        </authorList>
    </citation>
    <scope>NUCLEOTIDE SEQUENCE [LARGE SCALE GENOMIC DNA]</scope>
    <source>
        <strain evidence="2 3">NIES-2285</strain>
    </source>
</reference>
<proteinExistence type="predicted"/>
<dbReference type="STRING" id="105231.A0A1Y1I5Z5"/>
<dbReference type="OrthoDB" id="1045822at2759"/>
<dbReference type="PANTHER" id="PTHR15907">
    <property type="entry name" value="DUF614 FAMILY PROTEIN-RELATED"/>
    <property type="match status" value="1"/>
</dbReference>
<name>A0A1Y1I5Z5_KLENI</name>
<protein>
    <submittedName>
        <fullName evidence="2">PLAC8 family protein</fullName>
    </submittedName>
</protein>
<keyword evidence="1" id="KW-1133">Transmembrane helix</keyword>
<evidence type="ECO:0000313" key="2">
    <source>
        <dbReference type="EMBL" id="GAQ84829.1"/>
    </source>
</evidence>
<feature type="transmembrane region" description="Helical" evidence="1">
    <location>
        <begin position="121"/>
        <end position="140"/>
    </location>
</feature>
<dbReference type="Pfam" id="PF04749">
    <property type="entry name" value="PLAC8"/>
    <property type="match status" value="1"/>
</dbReference>
<keyword evidence="1" id="KW-0472">Membrane</keyword>
<keyword evidence="3" id="KW-1185">Reference proteome</keyword>
<organism evidence="2 3">
    <name type="scientific">Klebsormidium nitens</name>
    <name type="common">Green alga</name>
    <name type="synonym">Ulothrix nitens</name>
    <dbReference type="NCBI Taxonomy" id="105231"/>
    <lineage>
        <taxon>Eukaryota</taxon>
        <taxon>Viridiplantae</taxon>
        <taxon>Streptophyta</taxon>
        <taxon>Klebsormidiophyceae</taxon>
        <taxon>Klebsormidiales</taxon>
        <taxon>Klebsormidiaceae</taxon>
        <taxon>Klebsormidium</taxon>
    </lineage>
</organism>
<sequence>MAAPEHQRGGHYLDAQCTASAAPVYGQPAVPQIHMMQAQGPMYTPPTLVVPNMAAQGYPAVLYPGPAYPQMGMQGVRLWDGGVCGCCDKRDDRCCLTCWFPYTTFGQAMQRTGLGRCFPQALTHFSLGIGAFIVLFIITAATGVGWLVYVGILLMICGWSYGGYWRNKMRRRFNISGGSLIEDVCLHMWCSTCALCQEWRTLEENRVQDGVWQGPAPKATAIVVGQPIEMVTINSGPLGYR</sequence>
<keyword evidence="1" id="KW-0812">Transmembrane</keyword>
<dbReference type="InterPro" id="IPR006461">
    <property type="entry name" value="PLAC_motif_containing"/>
</dbReference>
<dbReference type="NCBIfam" id="TIGR01571">
    <property type="entry name" value="A_thal_Cys_rich"/>
    <property type="match status" value="1"/>
</dbReference>
<feature type="transmembrane region" description="Helical" evidence="1">
    <location>
        <begin position="146"/>
        <end position="165"/>
    </location>
</feature>
<gene>
    <name evidence="2" type="ORF">KFL_002080060</name>
</gene>
<evidence type="ECO:0000256" key="1">
    <source>
        <dbReference type="SAM" id="Phobius"/>
    </source>
</evidence>